<dbReference type="Gene3D" id="3.40.430.10">
    <property type="entry name" value="Dihydrofolate Reductase, subunit A"/>
    <property type="match status" value="1"/>
</dbReference>
<feature type="binding site" evidence="15">
    <location>
        <position position="180"/>
    </location>
    <ligand>
        <name>NADP(+)</name>
        <dbReference type="ChEBI" id="CHEBI:58349"/>
    </ligand>
</feature>
<feature type="binding site" evidence="15">
    <location>
        <begin position="284"/>
        <end position="290"/>
    </location>
    <ligand>
        <name>NADP(+)</name>
        <dbReference type="ChEBI" id="CHEBI:58349"/>
    </ligand>
</feature>
<evidence type="ECO:0000256" key="6">
    <source>
        <dbReference type="ARBA" id="ARBA00022619"/>
    </source>
</evidence>
<proteinExistence type="inferred from homology"/>
<dbReference type="Gene3D" id="3.40.140.10">
    <property type="entry name" value="Cytidine Deaminase, domain 2"/>
    <property type="match status" value="1"/>
</dbReference>
<evidence type="ECO:0000256" key="4">
    <source>
        <dbReference type="ARBA" id="ARBA00005259"/>
    </source>
</evidence>
<organism evidence="18 19">
    <name type="scientific">Moraxella canis</name>
    <dbReference type="NCBI Taxonomy" id="90239"/>
    <lineage>
        <taxon>Bacteria</taxon>
        <taxon>Pseudomonadati</taxon>
        <taxon>Pseudomonadota</taxon>
        <taxon>Gammaproteobacteria</taxon>
        <taxon>Moraxellales</taxon>
        <taxon>Moraxellaceae</taxon>
        <taxon>Moraxella</taxon>
    </lineage>
</organism>
<keyword evidence="10 13" id="KW-0521">NADP</keyword>
<dbReference type="SUPFAM" id="SSF53597">
    <property type="entry name" value="Dihydrofolate reductase-like"/>
    <property type="match status" value="1"/>
</dbReference>
<feature type="binding site" evidence="16">
    <location>
        <position position="94"/>
    </location>
    <ligand>
        <name>Zn(2+)</name>
        <dbReference type="ChEBI" id="CHEBI:29105"/>
        <note>catalytic</note>
    </ligand>
</feature>
<dbReference type="EC" id="1.1.1.193" evidence="13"/>
<dbReference type="CDD" id="cd01284">
    <property type="entry name" value="Riboflavin_deaminase-reductase"/>
    <property type="match status" value="1"/>
</dbReference>
<dbReference type="InterPro" id="IPR004794">
    <property type="entry name" value="Eubact_RibD"/>
</dbReference>
<evidence type="ECO:0000256" key="2">
    <source>
        <dbReference type="ARBA" id="ARBA00004882"/>
    </source>
</evidence>
<dbReference type="PROSITE" id="PS51747">
    <property type="entry name" value="CYT_DCMP_DEAMINASES_2"/>
    <property type="match status" value="1"/>
</dbReference>
<dbReference type="PROSITE" id="PS00903">
    <property type="entry name" value="CYT_DCMP_DEAMINASES_1"/>
    <property type="match status" value="1"/>
</dbReference>
<comment type="function">
    <text evidence="1 13">Converts 2,5-diamino-6-(ribosylamino)-4(3h)-pyrimidinone 5'-phosphate into 5-amino-6-(ribosylamino)-2,4(1h,3h)-pyrimidinedione 5'-phosphate.</text>
</comment>
<comment type="similarity">
    <text evidence="4 13">In the N-terminal section; belongs to the cytidine and deoxycytidylate deaminase family.</text>
</comment>
<dbReference type="EC" id="3.5.4.26" evidence="13"/>
<dbReference type="InterPro" id="IPR002734">
    <property type="entry name" value="RibDG_C"/>
</dbReference>
<evidence type="ECO:0000256" key="13">
    <source>
        <dbReference type="PIRNR" id="PIRNR006769"/>
    </source>
</evidence>
<feature type="binding site" evidence="16">
    <location>
        <position position="85"/>
    </location>
    <ligand>
        <name>Zn(2+)</name>
        <dbReference type="ChEBI" id="CHEBI:29105"/>
        <note>catalytic</note>
    </ligand>
</feature>
<gene>
    <name evidence="18" type="ORF">B0180_05990</name>
</gene>
<dbReference type="FunFam" id="3.40.140.10:FF:000025">
    <property type="entry name" value="Riboflavin biosynthesis protein RibD"/>
    <property type="match status" value="1"/>
</dbReference>
<feature type="binding site" evidence="15">
    <location>
        <position position="282"/>
    </location>
    <ligand>
        <name>substrate</name>
    </ligand>
</feature>
<evidence type="ECO:0000256" key="14">
    <source>
        <dbReference type="PIRSR" id="PIRSR006769-1"/>
    </source>
</evidence>
<dbReference type="SUPFAM" id="SSF53927">
    <property type="entry name" value="Cytidine deaminase-like"/>
    <property type="match status" value="1"/>
</dbReference>
<evidence type="ECO:0000256" key="5">
    <source>
        <dbReference type="ARBA" id="ARBA00007417"/>
    </source>
</evidence>
<feature type="binding site" evidence="15">
    <location>
        <position position="210"/>
    </location>
    <ligand>
        <name>NADP(+)</name>
        <dbReference type="ChEBI" id="CHEBI:58349"/>
    </ligand>
</feature>
<evidence type="ECO:0000313" key="19">
    <source>
        <dbReference type="Proteomes" id="UP000190322"/>
    </source>
</evidence>
<evidence type="ECO:0000256" key="12">
    <source>
        <dbReference type="ARBA" id="ARBA00023268"/>
    </source>
</evidence>
<feature type="domain" description="CMP/dCMP-type deaminase" evidence="17">
    <location>
        <begin position="8"/>
        <end position="133"/>
    </location>
</feature>
<feature type="binding site" evidence="16">
    <location>
        <position position="57"/>
    </location>
    <ligand>
        <name>Zn(2+)</name>
        <dbReference type="ChEBI" id="CHEBI:29105"/>
        <note>catalytic</note>
    </ligand>
</feature>
<keyword evidence="7 13" id="KW-0479">Metal-binding</keyword>
<feature type="binding site" evidence="15">
    <location>
        <position position="164"/>
    </location>
    <ligand>
        <name>NADP(+)</name>
        <dbReference type="ChEBI" id="CHEBI:58349"/>
    </ligand>
</feature>
<evidence type="ECO:0000259" key="17">
    <source>
        <dbReference type="PROSITE" id="PS51747"/>
    </source>
</evidence>
<evidence type="ECO:0000256" key="3">
    <source>
        <dbReference type="ARBA" id="ARBA00004910"/>
    </source>
</evidence>
<dbReference type="GO" id="GO:0008835">
    <property type="term" value="F:diaminohydroxyphosphoribosylaminopyrimidine deaminase activity"/>
    <property type="evidence" value="ECO:0007669"/>
    <property type="project" value="UniProtKB-EC"/>
</dbReference>
<comment type="catalytic activity">
    <reaction evidence="13">
        <text>5-amino-6-(5-phospho-D-ribitylamino)uracil + NADP(+) = 5-amino-6-(5-phospho-D-ribosylamino)uracil + NADPH + H(+)</text>
        <dbReference type="Rhea" id="RHEA:17845"/>
        <dbReference type="ChEBI" id="CHEBI:15378"/>
        <dbReference type="ChEBI" id="CHEBI:57783"/>
        <dbReference type="ChEBI" id="CHEBI:58349"/>
        <dbReference type="ChEBI" id="CHEBI:58421"/>
        <dbReference type="ChEBI" id="CHEBI:58453"/>
        <dbReference type="EC" id="1.1.1.193"/>
    </reaction>
</comment>
<evidence type="ECO:0000256" key="8">
    <source>
        <dbReference type="ARBA" id="ARBA00022801"/>
    </source>
</evidence>
<dbReference type="PANTHER" id="PTHR38011">
    <property type="entry name" value="DIHYDROFOLATE REDUCTASE FAMILY PROTEIN (AFU_ORTHOLOGUE AFUA_8G06820)"/>
    <property type="match status" value="1"/>
</dbReference>
<dbReference type="InterPro" id="IPR016193">
    <property type="entry name" value="Cytidine_deaminase-like"/>
</dbReference>
<dbReference type="InterPro" id="IPR024072">
    <property type="entry name" value="DHFR-like_dom_sf"/>
</dbReference>
<dbReference type="InterPro" id="IPR050765">
    <property type="entry name" value="Riboflavin_Biosynth_HTPR"/>
</dbReference>
<comment type="similarity">
    <text evidence="5 13">In the C-terminal section; belongs to the HTP reductase family.</text>
</comment>
<dbReference type="InterPro" id="IPR016192">
    <property type="entry name" value="APOBEC/CMP_deaminase_Zn-bd"/>
</dbReference>
<evidence type="ECO:0000256" key="7">
    <source>
        <dbReference type="ARBA" id="ARBA00022723"/>
    </source>
</evidence>
<dbReference type="PANTHER" id="PTHR38011:SF7">
    <property type="entry name" value="2,5-DIAMINO-6-RIBOSYLAMINO-4(3H)-PYRIMIDINONE 5'-PHOSPHATE REDUCTASE"/>
    <property type="match status" value="1"/>
</dbReference>
<dbReference type="UniPathway" id="UPA00275">
    <property type="reaction ID" value="UER00401"/>
</dbReference>
<sequence>MTDKSFTQQDIYYMQLAIAEAKKGIYTTRPNPAVGCVLVKDGMVIGQGYHPKAGQPHAEIFALADAKAQGFDTEGATAYVTLEPCSHTGRTPPCADALIAADLKRVVIASLDTNPKVAGNGVKKLQNAGIEVLVGVCDQQAARLNLGFLKAMRTGLPYVRLKTASSLDGRTAMASGESKWITGSEAREDVQRLRARSAAIITGSGTIMADDPAMTVRSKQLGVDLKMIPKPKVAIVDRRGRLSALDNYQVLNHEDTLIWRDDLLSLLQTLVSQYACYDVLIEAGSELSGAFITEGLVDELIVYQAPCILGQDARPMFACQLDQLAQQHRFELHSVDKIGNDIRLIYQSLT</sequence>
<evidence type="ECO:0000256" key="16">
    <source>
        <dbReference type="PIRSR" id="PIRSR006769-3"/>
    </source>
</evidence>
<dbReference type="Proteomes" id="UP000190322">
    <property type="component" value="Unassembled WGS sequence"/>
</dbReference>
<name>A0A1S9ZJY2_9GAMM</name>
<dbReference type="GO" id="GO:0008270">
    <property type="term" value="F:zinc ion binding"/>
    <property type="evidence" value="ECO:0007669"/>
    <property type="project" value="InterPro"/>
</dbReference>
<feature type="active site" description="Proton donor" evidence="14">
    <location>
        <position position="59"/>
    </location>
</feature>
<evidence type="ECO:0000256" key="11">
    <source>
        <dbReference type="ARBA" id="ARBA00023002"/>
    </source>
</evidence>
<dbReference type="Pfam" id="PF01872">
    <property type="entry name" value="RibD_C"/>
    <property type="match status" value="1"/>
</dbReference>
<comment type="cofactor">
    <cofactor evidence="13 16">
        <name>Zn(2+)</name>
        <dbReference type="ChEBI" id="CHEBI:29105"/>
    </cofactor>
    <text evidence="13 16">Binds 1 zinc ion.</text>
</comment>
<comment type="pathway">
    <text evidence="3 13">Cofactor biosynthesis; riboflavin biosynthesis; 5-amino-6-(D-ribitylamino)uracil from GTP: step 3/4.</text>
</comment>
<dbReference type="GO" id="GO:0008703">
    <property type="term" value="F:5-amino-6-(5-phosphoribosylamino)uracil reductase activity"/>
    <property type="evidence" value="ECO:0007669"/>
    <property type="project" value="UniProtKB-EC"/>
</dbReference>
<dbReference type="AlphaFoldDB" id="A0A1S9ZJY2"/>
<evidence type="ECO:0000256" key="9">
    <source>
        <dbReference type="ARBA" id="ARBA00022833"/>
    </source>
</evidence>
<keyword evidence="12" id="KW-0511">Multifunctional enzyme</keyword>
<feature type="binding site" evidence="15">
    <location>
        <position position="217"/>
    </location>
    <ligand>
        <name>substrate</name>
    </ligand>
</feature>
<dbReference type="EMBL" id="MUXT01000007">
    <property type="protein sequence ID" value="OOR83653.1"/>
    <property type="molecule type" value="Genomic_DNA"/>
</dbReference>
<keyword evidence="8 13" id="KW-0378">Hydrolase</keyword>
<keyword evidence="9 13" id="KW-0862">Zinc</keyword>
<evidence type="ECO:0000313" key="18">
    <source>
        <dbReference type="EMBL" id="OOR83653.1"/>
    </source>
</evidence>
<comment type="catalytic activity">
    <reaction evidence="13">
        <text>2,5-diamino-6-hydroxy-4-(5-phosphoribosylamino)-pyrimidine + H2O + H(+) = 5-amino-6-(5-phospho-D-ribosylamino)uracil + NH4(+)</text>
        <dbReference type="Rhea" id="RHEA:21868"/>
        <dbReference type="ChEBI" id="CHEBI:15377"/>
        <dbReference type="ChEBI" id="CHEBI:15378"/>
        <dbReference type="ChEBI" id="CHEBI:28938"/>
        <dbReference type="ChEBI" id="CHEBI:58453"/>
        <dbReference type="ChEBI" id="CHEBI:58614"/>
        <dbReference type="EC" id="3.5.4.26"/>
    </reaction>
</comment>
<accession>A0A1S9ZJY2</accession>
<evidence type="ECO:0000256" key="1">
    <source>
        <dbReference type="ARBA" id="ARBA00002151"/>
    </source>
</evidence>
<dbReference type="PIRSF" id="PIRSF006769">
    <property type="entry name" value="RibD"/>
    <property type="match status" value="1"/>
</dbReference>
<evidence type="ECO:0000256" key="10">
    <source>
        <dbReference type="ARBA" id="ARBA00022857"/>
    </source>
</evidence>
<feature type="binding site" evidence="15">
    <location>
        <position position="206"/>
    </location>
    <ligand>
        <name>substrate</name>
    </ligand>
</feature>
<dbReference type="NCBIfam" id="TIGR00326">
    <property type="entry name" value="eubact_ribD"/>
    <property type="match status" value="1"/>
</dbReference>
<keyword evidence="11 13" id="KW-0560">Oxidoreductase</keyword>
<feature type="binding site" evidence="15">
    <location>
        <position position="178"/>
    </location>
    <ligand>
        <name>substrate</name>
    </ligand>
</feature>
<evidence type="ECO:0000256" key="15">
    <source>
        <dbReference type="PIRSR" id="PIRSR006769-2"/>
    </source>
</evidence>
<feature type="binding site" evidence="15">
    <location>
        <position position="194"/>
    </location>
    <ligand>
        <name>substrate</name>
    </ligand>
</feature>
<dbReference type="RefSeq" id="WP_078256110.1">
    <property type="nucleotide sequence ID" value="NZ_MUXT01000007.1"/>
</dbReference>
<comment type="caution">
    <text evidence="18">The sequence shown here is derived from an EMBL/GenBank/DDBJ whole genome shotgun (WGS) entry which is preliminary data.</text>
</comment>
<reference evidence="18 19" key="1">
    <citation type="submission" date="2017-02" db="EMBL/GenBank/DDBJ databases">
        <title>Draft genome sequence of Moraxella canis CCUG 8415A type strain.</title>
        <authorList>
            <person name="Engstrom-Jakobsson H."/>
            <person name="Salva-Serra F."/>
            <person name="Thorell K."/>
            <person name="Gonzales-Siles L."/>
            <person name="Karlsson R."/>
            <person name="Boulund F."/>
            <person name="Engstrand L."/>
            <person name="Moore E."/>
        </authorList>
    </citation>
    <scope>NUCLEOTIDE SEQUENCE [LARGE SCALE GENOMIC DNA]</scope>
    <source>
        <strain evidence="18 19">CCUG 8415A</strain>
    </source>
</reference>
<dbReference type="Pfam" id="PF00383">
    <property type="entry name" value="dCMP_cyt_deam_1"/>
    <property type="match status" value="1"/>
</dbReference>
<dbReference type="InterPro" id="IPR002125">
    <property type="entry name" value="CMP_dCMP_dom"/>
</dbReference>
<protein>
    <recommendedName>
        <fullName evidence="13">Riboflavin biosynthesis protein RibD</fullName>
    </recommendedName>
    <domain>
        <recommendedName>
            <fullName evidence="13">Diaminohydroxyphosphoribosylaminopyrimidine deaminase</fullName>
            <shortName evidence="13">DRAP deaminase</shortName>
            <ecNumber evidence="13">3.5.4.26</ecNumber>
        </recommendedName>
        <alternativeName>
            <fullName evidence="13">Riboflavin-specific deaminase</fullName>
        </alternativeName>
    </domain>
    <domain>
        <recommendedName>
            <fullName evidence="13">5-amino-6-(5-phosphoribosylamino)uracil reductase</fullName>
            <ecNumber evidence="13">1.1.1.193</ecNumber>
        </recommendedName>
        <alternativeName>
            <fullName evidence="13">HTP reductase</fullName>
        </alternativeName>
    </domain>
</protein>
<keyword evidence="6 13" id="KW-0686">Riboflavin biosynthesis</keyword>
<comment type="pathway">
    <text evidence="2 13">Cofactor biosynthesis; riboflavin biosynthesis; 5-amino-6-(D-ribitylamino)uracil from GTP: step 2/4.</text>
</comment>
<dbReference type="GO" id="GO:0009231">
    <property type="term" value="P:riboflavin biosynthetic process"/>
    <property type="evidence" value="ECO:0007669"/>
    <property type="project" value="UniProtKB-UniPathway"/>
</dbReference>